<feature type="region of interest" description="Disordered" evidence="2">
    <location>
        <begin position="228"/>
        <end position="330"/>
    </location>
</feature>
<gene>
    <name evidence="4" type="primary">LOC107218606</name>
</gene>
<feature type="region of interest" description="Disordered" evidence="2">
    <location>
        <begin position="169"/>
        <end position="214"/>
    </location>
</feature>
<name>A0A6J0BAP4_NEOLC</name>
<feature type="coiled-coil region" evidence="1">
    <location>
        <begin position="422"/>
        <end position="449"/>
    </location>
</feature>
<evidence type="ECO:0000256" key="2">
    <source>
        <dbReference type="SAM" id="MobiDB-lite"/>
    </source>
</evidence>
<feature type="region of interest" description="Disordered" evidence="2">
    <location>
        <begin position="1088"/>
        <end position="1131"/>
    </location>
</feature>
<feature type="region of interest" description="Disordered" evidence="2">
    <location>
        <begin position="1290"/>
        <end position="1463"/>
    </location>
</feature>
<feature type="region of interest" description="Disordered" evidence="2">
    <location>
        <begin position="1486"/>
        <end position="1526"/>
    </location>
</feature>
<feature type="compositionally biased region" description="Polar residues" evidence="2">
    <location>
        <begin position="893"/>
        <end position="912"/>
    </location>
</feature>
<dbReference type="OrthoDB" id="6359887at2759"/>
<feature type="region of interest" description="Disordered" evidence="2">
    <location>
        <begin position="881"/>
        <end position="912"/>
    </location>
</feature>
<feature type="compositionally biased region" description="Low complexity" evidence="2">
    <location>
        <begin position="309"/>
        <end position="329"/>
    </location>
</feature>
<evidence type="ECO:0000313" key="3">
    <source>
        <dbReference type="Proteomes" id="UP000829291"/>
    </source>
</evidence>
<feature type="compositionally biased region" description="Polar residues" evidence="2">
    <location>
        <begin position="1093"/>
        <end position="1131"/>
    </location>
</feature>
<dbReference type="KEGG" id="nlo:107218606"/>
<organism evidence="4">
    <name type="scientific">Neodiprion lecontei</name>
    <name type="common">Redheaded pine sawfly</name>
    <dbReference type="NCBI Taxonomy" id="441921"/>
    <lineage>
        <taxon>Eukaryota</taxon>
        <taxon>Metazoa</taxon>
        <taxon>Ecdysozoa</taxon>
        <taxon>Arthropoda</taxon>
        <taxon>Hexapoda</taxon>
        <taxon>Insecta</taxon>
        <taxon>Pterygota</taxon>
        <taxon>Neoptera</taxon>
        <taxon>Endopterygota</taxon>
        <taxon>Hymenoptera</taxon>
        <taxon>Tenthredinoidea</taxon>
        <taxon>Diprionidae</taxon>
        <taxon>Diprioninae</taxon>
        <taxon>Neodiprion</taxon>
    </lineage>
</organism>
<dbReference type="Proteomes" id="UP000829291">
    <property type="component" value="Chromosome 4"/>
</dbReference>
<keyword evidence="1" id="KW-0175">Coiled coil</keyword>
<feature type="compositionally biased region" description="Basic residues" evidence="2">
    <location>
        <begin position="724"/>
        <end position="739"/>
    </location>
</feature>
<feature type="compositionally biased region" description="Polar residues" evidence="2">
    <location>
        <begin position="1235"/>
        <end position="1256"/>
    </location>
</feature>
<feature type="compositionally biased region" description="Low complexity" evidence="2">
    <location>
        <begin position="1512"/>
        <end position="1526"/>
    </location>
</feature>
<feature type="compositionally biased region" description="Polar residues" evidence="2">
    <location>
        <begin position="1634"/>
        <end position="1677"/>
    </location>
</feature>
<dbReference type="GeneID" id="107218606"/>
<sequence length="1687" mass="186788">MSINVTVNGNPVSIRRGRMVLSDLDQIKKNERDRRRKLRLEQVRQQSKEISNRLLERAKNVSKAQLTQLEKDGRSELRQMHDQKIMDLQRKYQEDMEDIGRAHASAALQPDVETLLETERKKNRLIAAERGREARQRLKDSTQVDDDHTALHERQRQVREMENARASMVANLPKKSCTKNDSDQDSDSSGNENTVRTSPKKKPDKKVNRFQTSVPKVVVQSSDVQVVVSNPKAKRTEPQPGPSRVPMHKAEIESKRSTNKTVTNISDFPRVITGCESDDQKPRKNLPTLNSPSKANKVASYNPQDYKPDSTSSISSTSSSPTTLSDDSSYFSDGAIDQMVSKKTPRHTTSAASSKVQLYDHNTRQRNVYDKPFGVVERININGEPNAEQLARAVTDSENANSCLAENRRRHAQRRGNDAILRERVRRDYENLLHNLDHLSREERKLKASQIDGPPVKDIYVNPMRRQELLAKRQKDMDFAFETIAQDGFTRTEESNLSTPVERVVTIPPINEQNNVENTHGAVWHEPPFLEPLKDSEEDQEKKNEMSRDEQILEMLRKVERQKRLLLKEFGANLPDNIFSASVKPLFTENTSTQTVAPKKKVQPSPVPEIKVVNLSSCDEIDKNKLKKGKKKVSAPPKKIEIAVQTSTLDDRGEALDKSVQVELINGQRSSSNNSTSRENGDELKSYDTLLKEDIAVTKSNSGSSDSTETGIVIDIKKKHIKVTPRKKRSHLRLSRRNSPRVISKPRLVPGGKISTPVKKLSKSAPVSKQGTPRSNISNVQPIKINNKKVKIQLDKGGIKVKINPPPSSQMSRDASTESSKDTLIETSQERTPVPTKHTKTRDSSDTSTSYRSPPPPTPASYRSVRNNSTPILEILESSELAATRSKKRGISPVSSPGTPSPRTINLPTNTPHSRQIHRVLEFFDSTISQSPDNTMVLTFPGRQSTPNEMSNYVLKKLDSSEHLNKSPDICACKNPQCKLTHSNIQDIQNYSSSKNYPKILKKYQDLQSMCTDRIASLTDLIEKVRSEQRGMELSVGGQSDESTMFQVPGPPPMSGDLQSVRQLVNSIEAIHSQLAKTLNESQRIIATEKLSKQPSKMKTSSTQPSVSTETDENSPFQSSVGTGTHSSVNNEVREVPRMGIPRIISSERVNIPLSHFNLPQKPMTSLEVTAAQPISPARRKSPRQKDDVVERLSKEILEQSKALDNLFSETTLDYSNFTSIQSPPLQHVAAASPERQTSPSPKKQGTTSSQKQDCSGSCAESFHSSGSKSEKDSDFIPLLAGIPKVQRMTTNIADNHRPRPPVTLIYGPHSIQTGSPGHELSTIVEFDTPDTASKSHKSAKSPSSNKSRKNLSQNCQHTAGKPTSPSAIWSRTPVHASSPLALPSTSKSPTKGSTPSPITQSVKQISIRDSGMSRSPESQDKCEATCPQLDTKSSQKTAEVSGMQSDNTVLRNHSSPESSSSIPDISLELQKRNLIFHAQIPTVEAETPFRPKESRQPVTSVSTQLDKDKITSTSSNSFSGLSGISEITSTPTSDILKYTSSPEEMEAALKKLGLGWAITTLKKTREASALSSSSNSDTTPVNPSRKMISPVMKKDHESKINCLPNLSDVSSISIRDANKSTERALLLKARTSTPNIENSNSSCEKPISSITTSSRASPQDQSDSLTAPNLSLTTKKTTCEKSSNEP</sequence>
<feature type="compositionally biased region" description="Polar residues" evidence="2">
    <location>
        <begin position="1354"/>
        <end position="1370"/>
    </location>
</feature>
<feature type="compositionally biased region" description="Low complexity" evidence="2">
    <location>
        <begin position="1384"/>
        <end position="1400"/>
    </location>
</feature>
<feature type="compositionally biased region" description="Basic and acidic residues" evidence="2">
    <location>
        <begin position="127"/>
        <end position="156"/>
    </location>
</feature>
<feature type="compositionally biased region" description="Basic and acidic residues" evidence="2">
    <location>
        <begin position="1678"/>
        <end position="1687"/>
    </location>
</feature>
<evidence type="ECO:0000256" key="1">
    <source>
        <dbReference type="SAM" id="Coils"/>
    </source>
</evidence>
<keyword evidence="3" id="KW-1185">Reference proteome</keyword>
<proteinExistence type="predicted"/>
<feature type="region of interest" description="Disordered" evidence="2">
    <location>
        <begin position="796"/>
        <end position="867"/>
    </location>
</feature>
<accession>A0A6J0BAP4</accession>
<feature type="compositionally biased region" description="Polar residues" evidence="2">
    <location>
        <begin position="1429"/>
        <end position="1454"/>
    </location>
</feature>
<feature type="compositionally biased region" description="Polar residues" evidence="2">
    <location>
        <begin position="765"/>
        <end position="781"/>
    </location>
</feature>
<protein>
    <submittedName>
        <fullName evidence="4">Uncharacterized protein LOC107218606</fullName>
    </submittedName>
</protein>
<reference evidence="4" key="1">
    <citation type="submission" date="2025-08" db="UniProtKB">
        <authorList>
            <consortium name="RefSeq"/>
        </authorList>
    </citation>
    <scope>IDENTIFICATION</scope>
    <source>
        <tissue evidence="4">Thorax and Abdomen</tissue>
    </source>
</reference>
<evidence type="ECO:0000313" key="4">
    <source>
        <dbReference type="RefSeq" id="XP_015512014.1"/>
    </source>
</evidence>
<feature type="region of interest" description="Disordered" evidence="2">
    <location>
        <begin position="1634"/>
        <end position="1687"/>
    </location>
</feature>
<feature type="region of interest" description="Disordered" evidence="2">
    <location>
        <begin position="126"/>
        <end position="156"/>
    </location>
</feature>
<feature type="region of interest" description="Disordered" evidence="2">
    <location>
        <begin position="1228"/>
        <end position="1275"/>
    </location>
</feature>
<dbReference type="RefSeq" id="XP_015512014.1">
    <property type="nucleotide sequence ID" value="XM_015656528.2"/>
</dbReference>
<dbReference type="InParanoid" id="A0A6J0BAP4"/>
<feature type="compositionally biased region" description="Basic and acidic residues" evidence="2">
    <location>
        <begin position="815"/>
        <end position="824"/>
    </location>
</feature>
<feature type="coiled-coil region" evidence="1">
    <location>
        <begin position="21"/>
        <end position="72"/>
    </location>
</feature>
<feature type="compositionally biased region" description="Polar residues" evidence="2">
    <location>
        <begin position="287"/>
        <end position="303"/>
    </location>
</feature>
<feature type="region of interest" description="Disordered" evidence="2">
    <location>
        <begin position="724"/>
        <end position="784"/>
    </location>
</feature>